<dbReference type="EMBL" id="JAUJFI010000040">
    <property type="protein sequence ID" value="MDQ2103194.1"/>
    <property type="molecule type" value="Genomic_DNA"/>
</dbReference>
<gene>
    <name evidence="2" type="ORF">QSG27_10865</name>
</gene>
<organism evidence="2 3">
    <name type="scientific">Azospirillum isscasi</name>
    <dbReference type="NCBI Taxonomy" id="3053926"/>
    <lineage>
        <taxon>Bacteria</taxon>
        <taxon>Pseudomonadati</taxon>
        <taxon>Pseudomonadota</taxon>
        <taxon>Alphaproteobacteria</taxon>
        <taxon>Rhodospirillales</taxon>
        <taxon>Azospirillaceae</taxon>
        <taxon>Azospirillum</taxon>
    </lineage>
</organism>
<feature type="region of interest" description="Disordered" evidence="1">
    <location>
        <begin position="43"/>
        <end position="131"/>
    </location>
</feature>
<accession>A0ABU0WJT5</accession>
<dbReference type="RefSeq" id="WP_306705962.1">
    <property type="nucleotide sequence ID" value="NZ_JAUJFI010000040.1"/>
</dbReference>
<dbReference type="Proteomes" id="UP001227317">
    <property type="component" value="Unassembled WGS sequence"/>
</dbReference>
<dbReference type="NCBIfam" id="TIGR02300">
    <property type="entry name" value="FYDLN_acid"/>
    <property type="match status" value="1"/>
</dbReference>
<feature type="compositionally biased region" description="Acidic residues" evidence="1">
    <location>
        <begin position="62"/>
        <end position="131"/>
    </location>
</feature>
<dbReference type="Pfam" id="PF09538">
    <property type="entry name" value="FYDLN_acid"/>
    <property type="match status" value="1"/>
</dbReference>
<proteinExistence type="predicted"/>
<name>A0ABU0WJT5_9PROT</name>
<keyword evidence="3" id="KW-1185">Reference proteome</keyword>
<comment type="caution">
    <text evidence="2">The sequence shown here is derived from an EMBL/GenBank/DDBJ whole genome shotgun (WGS) entry which is preliminary data.</text>
</comment>
<protein>
    <submittedName>
        <fullName evidence="2">TIGR02300 family protein</fullName>
    </submittedName>
</protein>
<evidence type="ECO:0000313" key="3">
    <source>
        <dbReference type="Proteomes" id="UP001227317"/>
    </source>
</evidence>
<reference evidence="2 3" key="1">
    <citation type="submission" date="2023-06" db="EMBL/GenBank/DDBJ databases">
        <title>Azospirillum isscasensis sp.nov, a bacterium isolated from rhizosphere soil of rice.</title>
        <authorList>
            <person name="Wang H."/>
        </authorList>
    </citation>
    <scope>NUCLEOTIDE SEQUENCE [LARGE SCALE GENOMIC DNA]</scope>
    <source>
        <strain evidence="2 3">C340-1</strain>
    </source>
</reference>
<dbReference type="InterPro" id="IPR012644">
    <property type="entry name" value="CHP02300_FYDLN_acid"/>
</dbReference>
<evidence type="ECO:0000313" key="2">
    <source>
        <dbReference type="EMBL" id="MDQ2103194.1"/>
    </source>
</evidence>
<evidence type="ECO:0000256" key="1">
    <source>
        <dbReference type="SAM" id="MobiDB-lite"/>
    </source>
</evidence>
<sequence length="131" mass="14652">MAKPEWGVKRICPSCGARYYDLRKDPPVCPSCGSQFDPEALLKSRKARPAPVDDVKKAPVVSEDEDVETESEDEEAADLDEVEDDVSVEDIEETDETPEDEDDVLIEDTSELGEDDMDEVVDVEGEDEEER</sequence>